<reference evidence="11 12" key="1">
    <citation type="submission" date="2020-01" db="EMBL/GenBank/DDBJ databases">
        <title>Polyphasic characterisation and genomic insights into a novel alkali tolerant bacterium VR-M41.</title>
        <authorList>
            <person name="Vemuluri V.R."/>
        </authorList>
    </citation>
    <scope>NUCLEOTIDE SEQUENCE [LARGE SCALE GENOMIC DNA]</scope>
    <source>
        <strain evidence="11 12">VR-M41</strain>
    </source>
</reference>
<evidence type="ECO:0000313" key="11">
    <source>
        <dbReference type="EMBL" id="NGZ76344.1"/>
    </source>
</evidence>
<dbReference type="InterPro" id="IPR041522">
    <property type="entry name" value="CdaR_GGDEF"/>
</dbReference>
<dbReference type="SUPFAM" id="SSF46689">
    <property type="entry name" value="Homeodomain-like"/>
    <property type="match status" value="2"/>
</dbReference>
<dbReference type="InterPro" id="IPR001789">
    <property type="entry name" value="Sig_transdc_resp-reg_receiver"/>
</dbReference>
<dbReference type="InterPro" id="IPR011006">
    <property type="entry name" value="CheY-like_superfamily"/>
</dbReference>
<keyword evidence="4" id="KW-0902">Two-component regulatory system</keyword>
<dbReference type="InterPro" id="IPR051552">
    <property type="entry name" value="HptR"/>
</dbReference>
<keyword evidence="7" id="KW-0804">Transcription</keyword>
<evidence type="ECO:0000256" key="2">
    <source>
        <dbReference type="ARBA" id="ARBA00022490"/>
    </source>
</evidence>
<dbReference type="InterPro" id="IPR018060">
    <property type="entry name" value="HTH_AraC"/>
</dbReference>
<dbReference type="Pfam" id="PF12833">
    <property type="entry name" value="HTH_18"/>
    <property type="match status" value="1"/>
</dbReference>
<dbReference type="SMART" id="SM00342">
    <property type="entry name" value="HTH_ARAC"/>
    <property type="match status" value="1"/>
</dbReference>
<keyword evidence="12" id="KW-1185">Reference proteome</keyword>
<dbReference type="SMART" id="SM00448">
    <property type="entry name" value="REC"/>
    <property type="match status" value="1"/>
</dbReference>
<dbReference type="PANTHER" id="PTHR42713:SF3">
    <property type="entry name" value="TRANSCRIPTIONAL REGULATORY PROTEIN HPTR"/>
    <property type="match status" value="1"/>
</dbReference>
<proteinExistence type="predicted"/>
<dbReference type="PROSITE" id="PS00041">
    <property type="entry name" value="HTH_ARAC_FAMILY_1"/>
    <property type="match status" value="1"/>
</dbReference>
<evidence type="ECO:0000313" key="12">
    <source>
        <dbReference type="Proteomes" id="UP000800303"/>
    </source>
</evidence>
<evidence type="ECO:0000256" key="4">
    <source>
        <dbReference type="ARBA" id="ARBA00023012"/>
    </source>
</evidence>
<dbReference type="InterPro" id="IPR009057">
    <property type="entry name" value="Homeodomain-like_sf"/>
</dbReference>
<dbReference type="Proteomes" id="UP000800303">
    <property type="component" value="Unassembled WGS sequence"/>
</dbReference>
<evidence type="ECO:0000259" key="9">
    <source>
        <dbReference type="PROSITE" id="PS01124"/>
    </source>
</evidence>
<evidence type="ECO:0000256" key="5">
    <source>
        <dbReference type="ARBA" id="ARBA00023015"/>
    </source>
</evidence>
<dbReference type="PANTHER" id="PTHR42713">
    <property type="entry name" value="HISTIDINE KINASE-RELATED"/>
    <property type="match status" value="1"/>
</dbReference>
<evidence type="ECO:0000256" key="3">
    <source>
        <dbReference type="ARBA" id="ARBA00022553"/>
    </source>
</evidence>
<evidence type="ECO:0000256" key="1">
    <source>
        <dbReference type="ARBA" id="ARBA00004496"/>
    </source>
</evidence>
<keyword evidence="6" id="KW-0238">DNA-binding</keyword>
<dbReference type="EMBL" id="JAAFGS010000004">
    <property type="protein sequence ID" value="NGZ76344.1"/>
    <property type="molecule type" value="Genomic_DNA"/>
</dbReference>
<dbReference type="Gene3D" id="3.40.50.2300">
    <property type="match status" value="1"/>
</dbReference>
<comment type="caution">
    <text evidence="11">The sequence shown here is derived from an EMBL/GenBank/DDBJ whole genome shotgun (WGS) entry which is preliminary data.</text>
</comment>
<organism evidence="11 12">
    <name type="scientific">Saccharibacillus alkalitolerans</name>
    <dbReference type="NCBI Taxonomy" id="2705290"/>
    <lineage>
        <taxon>Bacteria</taxon>
        <taxon>Bacillati</taxon>
        <taxon>Bacillota</taxon>
        <taxon>Bacilli</taxon>
        <taxon>Bacillales</taxon>
        <taxon>Paenibacillaceae</taxon>
        <taxon>Saccharibacillus</taxon>
    </lineage>
</organism>
<dbReference type="InterPro" id="IPR020449">
    <property type="entry name" value="Tscrpt_reg_AraC-type_HTH"/>
</dbReference>
<feature type="domain" description="HTH araC/xylS-type" evidence="9">
    <location>
        <begin position="434"/>
        <end position="532"/>
    </location>
</feature>
<evidence type="ECO:0000259" key="10">
    <source>
        <dbReference type="PROSITE" id="PS50110"/>
    </source>
</evidence>
<dbReference type="Pfam" id="PF17853">
    <property type="entry name" value="GGDEF_2"/>
    <property type="match status" value="1"/>
</dbReference>
<accession>A0ABX0F8P6</accession>
<keyword evidence="5" id="KW-0805">Transcription regulation</keyword>
<sequence length="544" mass="60829">MAERKVLVVDDEAIFRRGLRHLIGISGTSWEVAGEAKDGLEALEEIERLKPELVITDIRMPRLDGIGLQEKIRERYPDIRCFVLSGYNDFRYAQSSLRYGARDYLLKPIDKEELYRVLDLVDRELRQKEEQAGERLRGGRPAAISAEDRERLLDGLVRGELPHARPGELRESGIEFERGIYCLVAELDKDSVERSRYERQEAELFSLYIRQFIEEALAGIRAGFVFRRGESVVVLLDAEVSETSREEIAGLARHVAAKIRRDADLTITIGIGGGVHGVEEVSKSYGEAKIALLYRLTSGGNRVLLYEDPPRQEASSAKTPLTNRGYLEQALLEGGGEDLGERVREGIEQLCGSAASPGIIHEQVCRMLLEAYGLAADRGLQDDWPEGRDIGGALQGALAISSRTELSAYCAGLLRSLQSLIRRSDEGGGLHAVDKVVRHIEEHYAEPITLGSMAELVYLNASYLSSLFKSRLGRSFVEILTAVRVREASKRLLHTDDKIASIAYETGFSNIRHFNRVFKAETGRTPKEFREALRPERESPHSPA</sequence>
<dbReference type="InterPro" id="IPR018062">
    <property type="entry name" value="HTH_AraC-typ_CS"/>
</dbReference>
<evidence type="ECO:0000256" key="8">
    <source>
        <dbReference type="PROSITE-ProRule" id="PRU00169"/>
    </source>
</evidence>
<dbReference type="PROSITE" id="PS50110">
    <property type="entry name" value="RESPONSE_REGULATORY"/>
    <property type="match status" value="1"/>
</dbReference>
<feature type="domain" description="Response regulatory" evidence="10">
    <location>
        <begin position="5"/>
        <end position="122"/>
    </location>
</feature>
<comment type="subcellular location">
    <subcellularLocation>
        <location evidence="1">Cytoplasm</location>
    </subcellularLocation>
</comment>
<keyword evidence="3 8" id="KW-0597">Phosphoprotein</keyword>
<dbReference type="SUPFAM" id="SSF52172">
    <property type="entry name" value="CheY-like"/>
    <property type="match status" value="1"/>
</dbReference>
<evidence type="ECO:0000256" key="7">
    <source>
        <dbReference type="ARBA" id="ARBA00023163"/>
    </source>
</evidence>
<dbReference type="Pfam" id="PF00072">
    <property type="entry name" value="Response_reg"/>
    <property type="match status" value="1"/>
</dbReference>
<gene>
    <name evidence="11" type="ORF">GYN08_13520</name>
</gene>
<evidence type="ECO:0000256" key="6">
    <source>
        <dbReference type="ARBA" id="ARBA00023125"/>
    </source>
</evidence>
<dbReference type="CDD" id="cd17536">
    <property type="entry name" value="REC_YesN-like"/>
    <property type="match status" value="1"/>
</dbReference>
<dbReference type="Gene3D" id="1.10.10.60">
    <property type="entry name" value="Homeodomain-like"/>
    <property type="match status" value="2"/>
</dbReference>
<dbReference type="RefSeq" id="WP_166275046.1">
    <property type="nucleotide sequence ID" value="NZ_JAAFGS010000004.1"/>
</dbReference>
<protein>
    <submittedName>
        <fullName evidence="11">Response regulator</fullName>
    </submittedName>
</protein>
<feature type="modified residue" description="4-aspartylphosphate" evidence="8">
    <location>
        <position position="57"/>
    </location>
</feature>
<name>A0ABX0F8P6_9BACL</name>
<dbReference type="PROSITE" id="PS01124">
    <property type="entry name" value="HTH_ARAC_FAMILY_2"/>
    <property type="match status" value="1"/>
</dbReference>
<keyword evidence="2" id="KW-0963">Cytoplasm</keyword>
<dbReference type="PRINTS" id="PR00032">
    <property type="entry name" value="HTHARAC"/>
</dbReference>